<evidence type="ECO:0000256" key="1">
    <source>
        <dbReference type="SAM" id="MobiDB-lite"/>
    </source>
</evidence>
<dbReference type="OrthoDB" id="8187370at2"/>
<feature type="region of interest" description="Disordered" evidence="1">
    <location>
        <begin position="523"/>
        <end position="550"/>
    </location>
</feature>
<evidence type="ECO:0000313" key="2">
    <source>
        <dbReference type="EMBL" id="BAT27419.1"/>
    </source>
</evidence>
<dbReference type="RefSeq" id="WP_157070157.1">
    <property type="nucleotide sequence ID" value="NZ_BBWR01000012.1"/>
</dbReference>
<reference evidence="2" key="1">
    <citation type="journal article" date="2015" name="Proc. Natl. Acad. Sci. U.S.A.">
        <title>Bacterial clade with the ribosomal RNA operon on a small plasmid rather than the chromosome.</title>
        <authorList>
            <person name="Anda M."/>
            <person name="Ohtsubo Y."/>
            <person name="Okubo T."/>
            <person name="Sugawara M."/>
            <person name="Nagata Y."/>
            <person name="Tsuda M."/>
            <person name="Minamisawa K."/>
            <person name="Mitsui H."/>
        </authorList>
    </citation>
    <scope>NUCLEOTIDE SEQUENCE</scope>
    <source>
        <strain evidence="2">JCM 14755</strain>
    </source>
</reference>
<accession>A0A0P0Z0P7</accession>
<name>A0A0P0Z0P7_9HYPH</name>
<sequence length="639" mass="70714">MSFDLATNPFIALGLATDADVHATTDQIQDAIDDGVVGEDKANRIRQVLTTPRLRIDAELGALLDVEPKLASSISSALRKQHKVEDLEPFVRSLHSLPRSNLLAHLASVFGSERNYLMDLYEAQEACAVGSVLDAVNDERTKASLPPADRKSVEAALEALFRRQMQAAVDGISDPESRATAVVDLVTVTVAFSDRDFDRLDAVVDIYAQSVVGELSRREEQVQSRIQRVRDGKRGDTDLATLRDAVARWMSLTRPMQLLDEGKGRDEPRTRELYEQFNNLGVSVANDDGDSATALRLLHIAHEMFDALPGAVEQIDDNIRIVRGNLAFQKLQPLIRGIEDAETNVHGLNRDLKRWGFEGGRKGKGAELHGLFVAAVDATKGTEVEERPWEIIRGLAVRLTNEHKFAESSAALLRGALRHAQTVAPPKDALERLRSDFATLTDNLALMSVTAHVSGGRLGLALNEAMQARAATRDEDNKRIFGELVEAIQKRKSSRRVKLWVFGVIAAFVGFVILNDHLEAQGRRPSTTRSSSAVSTASQPPLAGHELDSEASIPRIGDTSALTKSELRWCRFQSFRLDEAMKGQASLSYAQNERLNGFIDEWNQRCVDRQYRNGDWSALDTELSTRRAILEFEGRNLAK</sequence>
<feature type="compositionally biased region" description="Low complexity" evidence="1">
    <location>
        <begin position="523"/>
        <end position="541"/>
    </location>
</feature>
<proteinExistence type="predicted"/>
<organism evidence="2">
    <name type="scientific">Aureimonas frigidaquae</name>
    <dbReference type="NCBI Taxonomy" id="424757"/>
    <lineage>
        <taxon>Bacteria</taxon>
        <taxon>Pseudomonadati</taxon>
        <taxon>Pseudomonadota</taxon>
        <taxon>Alphaproteobacteria</taxon>
        <taxon>Hyphomicrobiales</taxon>
        <taxon>Aurantimonadaceae</taxon>
        <taxon>Aureimonas</taxon>
    </lineage>
</organism>
<dbReference type="AlphaFoldDB" id="A0A0P0Z0P7"/>
<dbReference type="EMBL" id="LC066375">
    <property type="protein sequence ID" value="BAT27419.1"/>
    <property type="molecule type" value="Genomic_DNA"/>
</dbReference>
<protein>
    <submittedName>
        <fullName evidence="2">Putative phosphatase</fullName>
    </submittedName>
</protein>